<evidence type="ECO:0000313" key="1">
    <source>
        <dbReference type="EMBL" id="CCD27249.1"/>
    </source>
</evidence>
<gene>
    <name evidence="1" type="primary">NDAI0K00580</name>
    <name evidence="1" type="ordered locus">NDAI_0K00580</name>
</gene>
<proteinExistence type="predicted"/>
<accession>G0WHI8</accession>
<dbReference type="OMA" id="TECWKGH"/>
<protein>
    <submittedName>
        <fullName evidence="1">Uncharacterized protein</fullName>
    </submittedName>
</protein>
<dbReference type="OrthoDB" id="413993at2759"/>
<dbReference type="GO" id="GO:0016788">
    <property type="term" value="F:hydrolase activity, acting on ester bonds"/>
    <property type="evidence" value="ECO:0007669"/>
    <property type="project" value="InterPro"/>
</dbReference>
<organism evidence="1 2">
    <name type="scientific">Naumovozyma dairenensis (strain ATCC 10597 / BCRC 20456 / CBS 421 / NBRC 0211 / NRRL Y-12639)</name>
    <name type="common">Saccharomyces dairenensis</name>
    <dbReference type="NCBI Taxonomy" id="1071378"/>
    <lineage>
        <taxon>Eukaryota</taxon>
        <taxon>Fungi</taxon>
        <taxon>Dikarya</taxon>
        <taxon>Ascomycota</taxon>
        <taxon>Saccharomycotina</taxon>
        <taxon>Saccharomycetes</taxon>
        <taxon>Saccharomycetales</taxon>
        <taxon>Saccharomycetaceae</taxon>
        <taxon>Naumovozyma</taxon>
    </lineage>
</organism>
<dbReference type="Proteomes" id="UP000000689">
    <property type="component" value="Chromosome 11"/>
</dbReference>
<dbReference type="InterPro" id="IPR032466">
    <property type="entry name" value="Metal_Hydrolase"/>
</dbReference>
<dbReference type="GeneID" id="11497537"/>
<dbReference type="KEGG" id="ndi:NDAI_0K00580"/>
<dbReference type="PANTHER" id="PTHR47345">
    <property type="entry name" value="CUT9-INTERACTING PROTEIN SCN1"/>
    <property type="match status" value="1"/>
</dbReference>
<dbReference type="SUPFAM" id="SSF51556">
    <property type="entry name" value="Metallo-dependent hydrolases"/>
    <property type="match status" value="1"/>
</dbReference>
<dbReference type="InterPro" id="IPR053044">
    <property type="entry name" value="Metallo-hydrolase/TatD-type"/>
</dbReference>
<sequence length="350" mass="40892">MVFAERRELLDMEALKDTNSETYPLVDAHCHIGTRSHYDPETICNLNRNKPTIQCIMSNNVMDWNVIKEQVLEKNGSSNYDMVKVGFGVHPWYSHLFSAIDEELTKREHYENVLQYNDQEEFETLLSKLPEPVSLELYIKENFIKYNEKIDVVGEIGLDKLFRLPQNGFHMESKTPIKLTKIKVKMSHQVSIFTRLCQLAAEYKKPVSIHDVKCHANVFDTCIREFLSLSHSGIHGCNICLHSYTGSIEMLESQWFKKFPKEQIFISLSNYINLREKHKLTNSGDDLIKAISLSTILTETDYPVDTDGRDKAYLDEHLEKVYDRIRDVYKMENMHDCKKVMYNNLMAFLQ</sequence>
<dbReference type="eggNOG" id="KOG3020">
    <property type="taxonomic scope" value="Eukaryota"/>
</dbReference>
<dbReference type="InterPro" id="IPR001130">
    <property type="entry name" value="TatD-like"/>
</dbReference>
<dbReference type="AlphaFoldDB" id="G0WHI8"/>
<name>G0WHI8_NAUDC</name>
<dbReference type="EMBL" id="HE580277">
    <property type="protein sequence ID" value="CCD27249.1"/>
    <property type="molecule type" value="Genomic_DNA"/>
</dbReference>
<evidence type="ECO:0000313" key="2">
    <source>
        <dbReference type="Proteomes" id="UP000000689"/>
    </source>
</evidence>
<keyword evidence="2" id="KW-1185">Reference proteome</keyword>
<dbReference type="Gene3D" id="3.20.20.140">
    <property type="entry name" value="Metal-dependent hydrolases"/>
    <property type="match status" value="1"/>
</dbReference>
<dbReference type="PANTHER" id="PTHR47345:SF1">
    <property type="entry name" value="CUT9-INTERACTING PROTEIN SCN1"/>
    <property type="match status" value="1"/>
</dbReference>
<dbReference type="HOGENOM" id="CLU_031506_3_1_1"/>
<reference evidence="1 2" key="1">
    <citation type="journal article" date="2011" name="Proc. Natl. Acad. Sci. U.S.A.">
        <title>Evolutionary erosion of yeast sex chromosomes by mating-type switching accidents.</title>
        <authorList>
            <person name="Gordon J.L."/>
            <person name="Armisen D."/>
            <person name="Proux-Wera E."/>
            <person name="Oheigeartaigh S.S."/>
            <person name="Byrne K.P."/>
            <person name="Wolfe K.H."/>
        </authorList>
    </citation>
    <scope>NUCLEOTIDE SEQUENCE [LARGE SCALE GENOMIC DNA]</scope>
    <source>
        <strain evidence="2">ATCC 10597 / BCRC 20456 / CBS 421 / NBRC 0211 / NRRL Y-12639</strain>
    </source>
</reference>
<dbReference type="Pfam" id="PF01026">
    <property type="entry name" value="TatD_DNase"/>
    <property type="match status" value="1"/>
</dbReference>
<dbReference type="RefSeq" id="XP_003672492.1">
    <property type="nucleotide sequence ID" value="XM_003672444.1"/>
</dbReference>